<accession>R7W1B6</accession>
<evidence type="ECO:0000313" key="1">
    <source>
        <dbReference type="EnsemblPlants" id="EMT03000"/>
    </source>
</evidence>
<organism evidence="1">
    <name type="scientific">Aegilops tauschii</name>
    <name type="common">Tausch's goatgrass</name>
    <name type="synonym">Aegilops squarrosa</name>
    <dbReference type="NCBI Taxonomy" id="37682"/>
    <lineage>
        <taxon>Eukaryota</taxon>
        <taxon>Viridiplantae</taxon>
        <taxon>Streptophyta</taxon>
        <taxon>Embryophyta</taxon>
        <taxon>Tracheophyta</taxon>
        <taxon>Spermatophyta</taxon>
        <taxon>Magnoliopsida</taxon>
        <taxon>Liliopsida</taxon>
        <taxon>Poales</taxon>
        <taxon>Poaceae</taxon>
        <taxon>BOP clade</taxon>
        <taxon>Pooideae</taxon>
        <taxon>Triticodae</taxon>
        <taxon>Triticeae</taxon>
        <taxon>Triticinae</taxon>
        <taxon>Aegilops</taxon>
    </lineage>
</organism>
<proteinExistence type="predicted"/>
<name>R7W1B6_AEGTA</name>
<dbReference type="EnsemblPlants" id="EMT03000">
    <property type="protein sequence ID" value="EMT03000"/>
    <property type="gene ID" value="F775_24926"/>
</dbReference>
<reference evidence="1" key="1">
    <citation type="submission" date="2015-06" db="UniProtKB">
        <authorList>
            <consortium name="EnsemblPlants"/>
        </authorList>
    </citation>
    <scope>IDENTIFICATION</scope>
</reference>
<sequence>MAEGEDDGLPCPLNIQIWDDMMQKPKFLRPIQISPSSQMFTPRTPPSATVHPRLMATFRFVAIKGM</sequence>
<protein>
    <submittedName>
        <fullName evidence="1">Uncharacterized protein</fullName>
    </submittedName>
</protein>
<dbReference type="AlphaFoldDB" id="R7W1B6"/>